<dbReference type="GO" id="GO:0005524">
    <property type="term" value="F:ATP binding"/>
    <property type="evidence" value="ECO:0007669"/>
    <property type="project" value="InterPro"/>
</dbReference>
<dbReference type="InterPro" id="IPR003959">
    <property type="entry name" value="ATPase_AAA_core"/>
</dbReference>
<dbReference type="InterPro" id="IPR051396">
    <property type="entry name" value="Bact_Antivir_Def_Nuclease"/>
</dbReference>
<dbReference type="AlphaFoldDB" id="A0AAQ4CVJ0"/>
<gene>
    <name evidence="2" type="ORF">SACC_28380</name>
</gene>
<dbReference type="KEGG" id="scas:SACC_28380"/>
<dbReference type="GO" id="GO:0016887">
    <property type="term" value="F:ATP hydrolysis activity"/>
    <property type="evidence" value="ECO:0007669"/>
    <property type="project" value="InterPro"/>
</dbReference>
<organism evidence="2 3">
    <name type="scientific">Saccharolobus caldissimus</name>
    <dbReference type="NCBI Taxonomy" id="1702097"/>
    <lineage>
        <taxon>Archaea</taxon>
        <taxon>Thermoproteota</taxon>
        <taxon>Thermoprotei</taxon>
        <taxon>Sulfolobales</taxon>
        <taxon>Sulfolobaceae</taxon>
        <taxon>Saccharolobus</taxon>
    </lineage>
</organism>
<dbReference type="Proteomes" id="UP001319921">
    <property type="component" value="Chromosome"/>
</dbReference>
<dbReference type="InterPro" id="IPR027417">
    <property type="entry name" value="P-loop_NTPase"/>
</dbReference>
<dbReference type="Gene3D" id="3.40.50.300">
    <property type="entry name" value="P-loop containing nucleotide triphosphate hydrolases"/>
    <property type="match status" value="1"/>
</dbReference>
<dbReference type="EMBL" id="AP025226">
    <property type="protein sequence ID" value="BDB99821.1"/>
    <property type="molecule type" value="Genomic_DNA"/>
</dbReference>
<keyword evidence="3" id="KW-1185">Reference proteome</keyword>
<name>A0AAQ4CVJ0_9CREN</name>
<sequence length="359" mass="41216">MPIKGIVILNSQVIIISMINGLEIQNFRGIKYCKLEDLSQVNILVGRNNSGKSTILEAIYFISSLGENYDKVRKIQKIDYLIRRRLEERTKKKMEKSITSIEKKNNIVNLTSSILNTDVFSQFFYNFDKNEKIIFNINIDNFTYFVEVTHKNDNQIELKTNVSDSISEIFKNVVFIDRNLSLSQLYDIIGDLKREKRKDKEIVKLLKEEFEVDVEGIEFSRYLGDFILSLTLKDTSIPIDLLGDGAKLAVLISSILLYLEGKGIALIEEPELHEHPGGIYTLLNFAFKIAKEKGIQLFITTHSSDVIKYSFKIAKEKGLKTQLVYLRKVNGRVNSVNLTENNMNLLEEIGMDVRVLDVL</sequence>
<dbReference type="Pfam" id="PF13304">
    <property type="entry name" value="AAA_21"/>
    <property type="match status" value="1"/>
</dbReference>
<evidence type="ECO:0000313" key="3">
    <source>
        <dbReference type="Proteomes" id="UP001319921"/>
    </source>
</evidence>
<reference evidence="2 3" key="1">
    <citation type="journal article" date="2022" name="Microbiol. Resour. Announc.">
        <title>Complete Genome Sequence of the Hyperthermophilic and Acidophilic Archaeon Saccharolobus caldissimus Strain HS-3T.</title>
        <authorList>
            <person name="Sakai H.D."/>
            <person name="Kurosawa N."/>
        </authorList>
    </citation>
    <scope>NUCLEOTIDE SEQUENCE [LARGE SCALE GENOMIC DNA]</scope>
    <source>
        <strain evidence="2 3">JCM32116</strain>
    </source>
</reference>
<evidence type="ECO:0000259" key="1">
    <source>
        <dbReference type="Pfam" id="PF13304"/>
    </source>
</evidence>
<protein>
    <submittedName>
        <fullName evidence="2">ATPase</fullName>
    </submittedName>
</protein>
<feature type="domain" description="ATPase AAA-type core" evidence="1">
    <location>
        <begin position="41"/>
        <end position="304"/>
    </location>
</feature>
<dbReference type="PANTHER" id="PTHR43581">
    <property type="entry name" value="ATP/GTP PHOSPHATASE"/>
    <property type="match status" value="1"/>
</dbReference>
<accession>A0AAQ4CVJ0</accession>
<evidence type="ECO:0000313" key="2">
    <source>
        <dbReference type="EMBL" id="BDB99821.1"/>
    </source>
</evidence>
<proteinExistence type="predicted"/>
<dbReference type="PANTHER" id="PTHR43581:SF4">
    <property type="entry name" value="ATP_GTP PHOSPHATASE"/>
    <property type="match status" value="1"/>
</dbReference>
<dbReference type="SUPFAM" id="SSF52540">
    <property type="entry name" value="P-loop containing nucleoside triphosphate hydrolases"/>
    <property type="match status" value="1"/>
</dbReference>